<evidence type="ECO:0000313" key="3">
    <source>
        <dbReference type="Proteomes" id="UP000273119"/>
    </source>
</evidence>
<evidence type="ECO:0000256" key="1">
    <source>
        <dbReference type="SAM" id="Phobius"/>
    </source>
</evidence>
<keyword evidence="1" id="KW-0812">Transmembrane</keyword>
<sequence length="297" mass="30871">MIWLRVLLFIVVHTLGLFVAQLALPSVWFSLSQALSPDGSNIGPTLFGLFWSVGNLMPLFLASLLAWLVPYRLNLRVPGERVHGGRYVALALIGAVAVFACLLALPTGARRWDESGAVLTMLGDQSLGWLVAFINGLGTAVAVFAVLWPALRRRMGPWAAGACAALTVSVAGVIFQIAATLDVLGRPTLQESASATLVPDYLGMFLRILAWVILAAGVATLGRGSAPGRTIALGALAVSGAGSAASVGGLAWSLPFPMQALLLLPSLLVGFLAWLWGRTAKPENPQAAPNGASSAGA</sequence>
<evidence type="ECO:0000313" key="2">
    <source>
        <dbReference type="EMBL" id="RKW69420.1"/>
    </source>
</evidence>
<accession>A0A496PG53</accession>
<dbReference type="EMBL" id="QQXL01000010">
    <property type="protein sequence ID" value="RKW69420.1"/>
    <property type="molecule type" value="Genomic_DNA"/>
</dbReference>
<keyword evidence="1" id="KW-0472">Membrane</keyword>
<comment type="caution">
    <text evidence="2">The sequence shown here is derived from an EMBL/GenBank/DDBJ whole genome shotgun (WGS) entry which is preliminary data.</text>
</comment>
<keyword evidence="3" id="KW-1185">Reference proteome</keyword>
<organism evidence="2 3">
    <name type="scientific">Galactobacter caseinivorans</name>
    <dbReference type="NCBI Taxonomy" id="2676123"/>
    <lineage>
        <taxon>Bacteria</taxon>
        <taxon>Bacillati</taxon>
        <taxon>Actinomycetota</taxon>
        <taxon>Actinomycetes</taxon>
        <taxon>Micrococcales</taxon>
        <taxon>Micrococcaceae</taxon>
        <taxon>Galactobacter</taxon>
    </lineage>
</organism>
<feature type="transmembrane region" description="Helical" evidence="1">
    <location>
        <begin position="201"/>
        <end position="219"/>
    </location>
</feature>
<feature type="transmembrane region" description="Helical" evidence="1">
    <location>
        <begin position="49"/>
        <end position="69"/>
    </location>
</feature>
<name>A0A496PG53_9MICC</name>
<feature type="transmembrane region" description="Helical" evidence="1">
    <location>
        <begin position="129"/>
        <end position="151"/>
    </location>
</feature>
<dbReference type="Proteomes" id="UP000273119">
    <property type="component" value="Unassembled WGS sequence"/>
</dbReference>
<keyword evidence="1" id="KW-1133">Transmembrane helix</keyword>
<feature type="transmembrane region" description="Helical" evidence="1">
    <location>
        <begin position="89"/>
        <end position="109"/>
    </location>
</feature>
<reference evidence="2 3" key="1">
    <citation type="submission" date="2018-07" db="EMBL/GenBank/DDBJ databases">
        <title>Arthrobacter sp. nov., isolated from raw cow's milk with high bacterial count.</title>
        <authorList>
            <person name="Hahne J."/>
            <person name="Isele D."/>
            <person name="Lipski A."/>
        </authorList>
    </citation>
    <scope>NUCLEOTIDE SEQUENCE [LARGE SCALE GENOMIC DNA]</scope>
    <source>
        <strain evidence="2 3">JZ R-183</strain>
    </source>
</reference>
<gene>
    <name evidence="2" type="ORF">DWQ67_13440</name>
</gene>
<proteinExistence type="predicted"/>
<feature type="transmembrane region" description="Helical" evidence="1">
    <location>
        <begin position="258"/>
        <end position="276"/>
    </location>
</feature>
<dbReference type="AlphaFoldDB" id="A0A496PG53"/>
<feature type="transmembrane region" description="Helical" evidence="1">
    <location>
        <begin position="158"/>
        <end position="181"/>
    </location>
</feature>
<feature type="transmembrane region" description="Helical" evidence="1">
    <location>
        <begin position="231"/>
        <end position="252"/>
    </location>
</feature>
<protein>
    <submittedName>
        <fullName evidence="2">Uncharacterized protein</fullName>
    </submittedName>
</protein>